<protein>
    <submittedName>
        <fullName evidence="2">Cobalt-precorrin 5A hydrolase</fullName>
    </submittedName>
</protein>
<dbReference type="GO" id="GO:0009236">
    <property type="term" value="P:cobalamin biosynthetic process"/>
    <property type="evidence" value="ECO:0007669"/>
    <property type="project" value="InterPro"/>
</dbReference>
<feature type="domain" description="CobE/GbiG C-terminal" evidence="1">
    <location>
        <begin position="3"/>
        <end position="111"/>
    </location>
</feature>
<dbReference type="Pfam" id="PF01890">
    <property type="entry name" value="CbiG_C"/>
    <property type="match status" value="1"/>
</dbReference>
<accession>A0A1H8LMD7</accession>
<evidence type="ECO:0000259" key="1">
    <source>
        <dbReference type="Pfam" id="PF01890"/>
    </source>
</evidence>
<dbReference type="RefSeq" id="WP_050520631.1">
    <property type="nucleotide sequence ID" value="NZ_FOCO01000043.1"/>
</dbReference>
<dbReference type="OrthoDB" id="7475241at2"/>
<dbReference type="SUPFAM" id="SSF159664">
    <property type="entry name" value="CobE/GbiG C-terminal domain-like"/>
    <property type="match status" value="1"/>
</dbReference>
<dbReference type="InterPro" id="IPR002750">
    <property type="entry name" value="CobE/GbiG_C"/>
</dbReference>
<dbReference type="AlphaFoldDB" id="A0A1H8LMD7"/>
<dbReference type="Proteomes" id="UP000183002">
    <property type="component" value="Unassembled WGS sequence"/>
</dbReference>
<proteinExistence type="predicted"/>
<evidence type="ECO:0000313" key="3">
    <source>
        <dbReference type="Proteomes" id="UP000183002"/>
    </source>
</evidence>
<gene>
    <name evidence="2" type="ORF">SAMN05216227_104323</name>
</gene>
<name>A0A1H8LMD7_9RHOB</name>
<keyword evidence="3" id="KW-1185">Reference proteome</keyword>
<dbReference type="GO" id="GO:0016787">
    <property type="term" value="F:hydrolase activity"/>
    <property type="evidence" value="ECO:0007669"/>
    <property type="project" value="UniProtKB-KW"/>
</dbReference>
<dbReference type="InterPro" id="IPR036518">
    <property type="entry name" value="CobE/GbiG_C_sf"/>
</dbReference>
<sequence>MIVAGFGLRASATEAGLRALLGDVRPGALAVVADKAGHLGLVALAKRLGVPLCAVPVAALVAGVTPAPRQPARYGAMSVAEGAALAAAGPGAVLIAPRIIAIDGRATMALAKRNPL</sequence>
<dbReference type="STRING" id="1077947.SAMN05216227_104323"/>
<evidence type="ECO:0000313" key="2">
    <source>
        <dbReference type="EMBL" id="SEO06257.1"/>
    </source>
</evidence>
<reference evidence="2 3" key="1">
    <citation type="submission" date="2016-10" db="EMBL/GenBank/DDBJ databases">
        <authorList>
            <person name="de Groot N.N."/>
        </authorList>
    </citation>
    <scope>NUCLEOTIDE SEQUENCE [LARGE SCALE GENOMIC DNA]</scope>
    <source>
        <strain evidence="2 3">CGMCC 1.10836</strain>
    </source>
</reference>
<dbReference type="Gene3D" id="3.30.420.180">
    <property type="entry name" value="CobE/GbiG C-terminal domain"/>
    <property type="match status" value="1"/>
</dbReference>
<keyword evidence="2" id="KW-0378">Hydrolase</keyword>
<organism evidence="2 3">
    <name type="scientific">Pseudorhodobacter antarcticus</name>
    <dbReference type="NCBI Taxonomy" id="1077947"/>
    <lineage>
        <taxon>Bacteria</taxon>
        <taxon>Pseudomonadati</taxon>
        <taxon>Pseudomonadota</taxon>
        <taxon>Alphaproteobacteria</taxon>
        <taxon>Rhodobacterales</taxon>
        <taxon>Paracoccaceae</taxon>
        <taxon>Pseudorhodobacter</taxon>
    </lineage>
</organism>
<dbReference type="EMBL" id="FOCO01000043">
    <property type="protein sequence ID" value="SEO06257.1"/>
    <property type="molecule type" value="Genomic_DNA"/>
</dbReference>